<organism evidence="2 3">
    <name type="scientific">Neonectria ditissima</name>
    <dbReference type="NCBI Taxonomy" id="78410"/>
    <lineage>
        <taxon>Eukaryota</taxon>
        <taxon>Fungi</taxon>
        <taxon>Dikarya</taxon>
        <taxon>Ascomycota</taxon>
        <taxon>Pezizomycotina</taxon>
        <taxon>Sordariomycetes</taxon>
        <taxon>Hypocreomycetidae</taxon>
        <taxon>Hypocreales</taxon>
        <taxon>Nectriaceae</taxon>
        <taxon>Neonectria</taxon>
    </lineage>
</organism>
<dbReference type="EMBL" id="LKCW01000006">
    <property type="protein sequence ID" value="KPM45602.1"/>
    <property type="molecule type" value="Genomic_DNA"/>
</dbReference>
<keyword evidence="3" id="KW-1185">Reference proteome</keyword>
<name>A0A0P7BXM9_9HYPO</name>
<protein>
    <submittedName>
        <fullName evidence="2">Uncharacterized protein</fullName>
    </submittedName>
</protein>
<feature type="compositionally biased region" description="Polar residues" evidence="1">
    <location>
        <begin position="71"/>
        <end position="90"/>
    </location>
</feature>
<dbReference type="OrthoDB" id="4760737at2759"/>
<feature type="compositionally biased region" description="Polar residues" evidence="1">
    <location>
        <begin position="38"/>
        <end position="48"/>
    </location>
</feature>
<accession>A0A0P7BXM9</accession>
<dbReference type="AlphaFoldDB" id="A0A0P7BXM9"/>
<evidence type="ECO:0000313" key="2">
    <source>
        <dbReference type="EMBL" id="KPM45602.1"/>
    </source>
</evidence>
<feature type="region of interest" description="Disordered" evidence="1">
    <location>
        <begin position="1"/>
        <end position="226"/>
    </location>
</feature>
<reference evidence="2 3" key="1">
    <citation type="submission" date="2015-09" db="EMBL/GenBank/DDBJ databases">
        <title>Draft genome of a European isolate of the apple canker pathogen Neonectria ditissima.</title>
        <authorList>
            <person name="Gomez-Cortecero A."/>
            <person name="Harrison R.J."/>
            <person name="Armitage A.D."/>
        </authorList>
    </citation>
    <scope>NUCLEOTIDE SEQUENCE [LARGE SCALE GENOMIC DNA]</scope>
    <source>
        <strain evidence="2 3">R09/05</strain>
    </source>
</reference>
<proteinExistence type="predicted"/>
<feature type="compositionally biased region" description="Low complexity" evidence="1">
    <location>
        <begin position="181"/>
        <end position="196"/>
    </location>
</feature>
<gene>
    <name evidence="2" type="ORF">AK830_g985</name>
</gene>
<feature type="compositionally biased region" description="Polar residues" evidence="1">
    <location>
        <begin position="1"/>
        <end position="17"/>
    </location>
</feature>
<evidence type="ECO:0000256" key="1">
    <source>
        <dbReference type="SAM" id="MobiDB-lite"/>
    </source>
</evidence>
<evidence type="ECO:0000313" key="3">
    <source>
        <dbReference type="Proteomes" id="UP000050424"/>
    </source>
</evidence>
<feature type="compositionally biased region" description="Low complexity" evidence="1">
    <location>
        <begin position="145"/>
        <end position="157"/>
    </location>
</feature>
<sequence length="398" mass="41961">MATFSATWTLPSDTETPNAPPLRSEAFPSEWTLKTIPESVSDTATVQSDDTREWDRSTATTNSTPPPRMPTSETVASVLPSSQPSQSFEKSWTLPRHVDPRIPVAPPVLPSHTWSPGAPLGDYSGPDASSSISGVMGKIPSHMVSALDSSSSAQYDSSRVKSAAAAFPGDFRPRGYSYHGQSSEQAQQSAQSSAQSPGFRQVRPPRPAAYATDDTSPLSPGDSSASAGVVSLYPAGAVARPAGFATDSSSPWNVGDRGQASNSSGVSWNRGPDRLIAYSSNTSPEKGSDSTNLYSHRPPRPAGFAPDTVTPQTPGDALRTSPATASLPGPTGLWRPIDAAENRLAPVEVPVYAATLQEGSPWAFADLDQAYDAPAAPLTATAPWRAGFPRDEIQWRNL</sequence>
<feature type="compositionally biased region" description="Polar residues" evidence="1">
    <location>
        <begin position="213"/>
        <end position="226"/>
    </location>
</feature>
<comment type="caution">
    <text evidence="2">The sequence shown here is derived from an EMBL/GenBank/DDBJ whole genome shotgun (WGS) entry which is preliminary data.</text>
</comment>
<feature type="region of interest" description="Disordered" evidence="1">
    <location>
        <begin position="245"/>
        <end position="331"/>
    </location>
</feature>
<feature type="compositionally biased region" description="Polar residues" evidence="1">
    <location>
        <begin position="278"/>
        <end position="294"/>
    </location>
</feature>
<dbReference type="Proteomes" id="UP000050424">
    <property type="component" value="Unassembled WGS sequence"/>
</dbReference>